<dbReference type="Proteomes" id="UP000017559">
    <property type="component" value="Unassembled WGS sequence"/>
</dbReference>
<evidence type="ECO:0000256" key="1">
    <source>
        <dbReference type="SAM" id="MobiDB-lite"/>
    </source>
</evidence>
<proteinExistence type="predicted"/>
<dbReference type="EMBL" id="AWSO01001883">
    <property type="protein sequence ID" value="ESK82534.1"/>
    <property type="molecule type" value="Genomic_DNA"/>
</dbReference>
<sequence>MKGVTDVSASMPCKLTDVQAYQKYYYPDLIKPFFDASLKEALESGVPANVLKDQRVGLMLTFTKSKFEKEPESLQNTVRTQAEQEYERQMKTYLSCNEWKGDAKSYSLMFDKFDDVVTSVTDSLAMLLGCGITIVVLNSVIPDAAVNINLPDYAGPEHMQEFHGLFTGLAATVFSEETIKSRKIANPRWVSRPSFINHLPDQQLATLEPVKVTRPESAQSSSLSPSVLTTAHLISSQSQAVPAPGVPTPSPPTTSSLPLLNNGFPSTSHLMTPTSHNTSVEGQSLCSQHSPSSDCAYDYQLNGQQQHIPMPELGHTATDQLSMAPFGGASALPLSAFPLHSPLGNHEDQNISPHLHYPLPLPITPTPPVDGWKENQPDGWPKKCTSPDTPTKVDVRQVRQLKRSACSNRGVASSHVPQLHVDINVKAGVNAKKVQPKKKRQLKKEQDSTAGGGEGVSGTNGSTASGKKVRKGKK</sequence>
<dbReference type="OrthoDB" id="3125036at2759"/>
<keyword evidence="3" id="KW-1185">Reference proteome</keyword>
<dbReference type="HOGENOM" id="CLU_576308_0_0_1"/>
<comment type="caution">
    <text evidence="2">The sequence shown here is derived from an EMBL/GenBank/DDBJ whole genome shotgun (WGS) entry which is preliminary data.</text>
</comment>
<feature type="region of interest" description="Disordered" evidence="1">
    <location>
        <begin position="265"/>
        <end position="292"/>
    </location>
</feature>
<reference evidence="2 3" key="1">
    <citation type="journal article" date="2014" name="BMC Genomics">
        <title>Genome and secretome analysis of the hemibiotrophic fungal pathogen, Moniliophthora roreri, which causes frosty pod rot disease of cacao: mechanisms of the biotrophic and necrotrophic phases.</title>
        <authorList>
            <person name="Meinhardt L.W."/>
            <person name="Costa G.G.L."/>
            <person name="Thomazella D.P.T."/>
            <person name="Teixeira P.J.P.L."/>
            <person name="Carazzolle M.F."/>
            <person name="Schuster S.C."/>
            <person name="Carlson J.E."/>
            <person name="Guiltinan M.J."/>
            <person name="Mieczkowski P."/>
            <person name="Farmer A."/>
            <person name="Ramaraj T."/>
            <person name="Crozier J."/>
            <person name="Davis R.E."/>
            <person name="Shao J."/>
            <person name="Melnick R.L."/>
            <person name="Pereira G.A.G."/>
            <person name="Bailey B.A."/>
        </authorList>
    </citation>
    <scope>NUCLEOTIDE SEQUENCE [LARGE SCALE GENOMIC DNA]</scope>
    <source>
        <strain evidence="2 3">MCA 2997</strain>
    </source>
</reference>
<evidence type="ECO:0000313" key="2">
    <source>
        <dbReference type="EMBL" id="ESK82534.1"/>
    </source>
</evidence>
<organism evidence="2 3">
    <name type="scientific">Moniliophthora roreri (strain MCA 2997)</name>
    <name type="common">Cocoa frosty pod rot fungus</name>
    <name type="synonym">Crinipellis roreri</name>
    <dbReference type="NCBI Taxonomy" id="1381753"/>
    <lineage>
        <taxon>Eukaryota</taxon>
        <taxon>Fungi</taxon>
        <taxon>Dikarya</taxon>
        <taxon>Basidiomycota</taxon>
        <taxon>Agaricomycotina</taxon>
        <taxon>Agaricomycetes</taxon>
        <taxon>Agaricomycetidae</taxon>
        <taxon>Agaricales</taxon>
        <taxon>Marasmiineae</taxon>
        <taxon>Marasmiaceae</taxon>
        <taxon>Moniliophthora</taxon>
    </lineage>
</organism>
<dbReference type="AlphaFoldDB" id="V2XSW9"/>
<gene>
    <name evidence="2" type="ORF">Moror_14375</name>
</gene>
<name>V2XSW9_MONRO</name>
<dbReference type="KEGG" id="mrr:Moror_14375"/>
<protein>
    <submittedName>
        <fullName evidence="2">Uncharacterized protein</fullName>
    </submittedName>
</protein>
<feature type="region of interest" description="Disordered" evidence="1">
    <location>
        <begin position="430"/>
        <end position="474"/>
    </location>
</feature>
<evidence type="ECO:0000313" key="3">
    <source>
        <dbReference type="Proteomes" id="UP000017559"/>
    </source>
</evidence>
<accession>V2XSW9</accession>